<evidence type="ECO:0000313" key="4">
    <source>
        <dbReference type="EMBL" id="QNH62733.1"/>
    </source>
</evidence>
<dbReference type="PROSITE" id="PS50076">
    <property type="entry name" value="DNAJ_2"/>
    <property type="match status" value="1"/>
</dbReference>
<dbReference type="InterPro" id="IPR036869">
    <property type="entry name" value="J_dom_sf"/>
</dbReference>
<sequence length="272" mass="31272">MSTHYMVLGVSEQATAAEIRQAYRRLVLLTHPDRTPDPAAHRRYIAINEAYETLSNATRRAAYDQQLRRLVQPAPETDADTEPHPDPALRRRGYRRAKASARPPLQPMHIRYAAEFRRILPRFRIVAYLSLLSVALLTVDFNRTETLSDETVQEFEYVTRSSKRGSSSYFIVYTQNSNFKVDNDTELEKGDQIRVLQTPWFGKVKTVMIRSGKMQGDTLQISRFDFLWMLCVVVAGSALLFLCVSLRPDRAFNVGFTNSVAVFFLFLYLCFV</sequence>
<name>A0A7G7W8P0_9BACT</name>
<dbReference type="PRINTS" id="PR00625">
    <property type="entry name" value="JDOMAIN"/>
</dbReference>
<proteinExistence type="predicted"/>
<feature type="transmembrane region" description="Helical" evidence="2">
    <location>
        <begin position="226"/>
        <end position="244"/>
    </location>
</feature>
<dbReference type="PANTHER" id="PTHR24074">
    <property type="entry name" value="CO-CHAPERONE PROTEIN DJLA"/>
    <property type="match status" value="1"/>
</dbReference>
<dbReference type="InterPro" id="IPR050817">
    <property type="entry name" value="DjlA_DnaK_co-chaperone"/>
</dbReference>
<dbReference type="PROSITE" id="PS00636">
    <property type="entry name" value="DNAJ_1"/>
    <property type="match status" value="1"/>
</dbReference>
<dbReference type="Pfam" id="PF00226">
    <property type="entry name" value="DnaJ"/>
    <property type="match status" value="1"/>
</dbReference>
<reference evidence="4 5" key="1">
    <citation type="submission" date="2020-08" db="EMBL/GenBank/DDBJ databases">
        <title>Hymenobacter sp. S2-20-2 genome sequencing.</title>
        <authorList>
            <person name="Jin L."/>
        </authorList>
    </citation>
    <scope>NUCLEOTIDE SEQUENCE [LARGE SCALE GENOMIC DNA]</scope>
    <source>
        <strain evidence="4 5">S2-20-2</strain>
    </source>
</reference>
<feature type="region of interest" description="Disordered" evidence="1">
    <location>
        <begin position="72"/>
        <end position="100"/>
    </location>
</feature>
<evidence type="ECO:0000256" key="2">
    <source>
        <dbReference type="SAM" id="Phobius"/>
    </source>
</evidence>
<dbReference type="EMBL" id="CP060202">
    <property type="protein sequence ID" value="QNH62733.1"/>
    <property type="molecule type" value="Genomic_DNA"/>
</dbReference>
<keyword evidence="2" id="KW-1133">Transmembrane helix</keyword>
<keyword evidence="5" id="KW-1185">Reference proteome</keyword>
<dbReference type="RefSeq" id="WP_185888639.1">
    <property type="nucleotide sequence ID" value="NZ_CP060202.1"/>
</dbReference>
<dbReference type="CDD" id="cd06257">
    <property type="entry name" value="DnaJ"/>
    <property type="match status" value="1"/>
</dbReference>
<evidence type="ECO:0000256" key="1">
    <source>
        <dbReference type="SAM" id="MobiDB-lite"/>
    </source>
</evidence>
<dbReference type="InterPro" id="IPR001623">
    <property type="entry name" value="DnaJ_domain"/>
</dbReference>
<feature type="compositionally biased region" description="Basic residues" evidence="1">
    <location>
        <begin position="90"/>
        <end position="99"/>
    </location>
</feature>
<accession>A0A7G7W8P0</accession>
<dbReference type="AlphaFoldDB" id="A0A7G7W8P0"/>
<feature type="domain" description="J" evidence="3">
    <location>
        <begin position="3"/>
        <end position="67"/>
    </location>
</feature>
<dbReference type="SUPFAM" id="SSF46565">
    <property type="entry name" value="Chaperone J-domain"/>
    <property type="match status" value="1"/>
</dbReference>
<gene>
    <name evidence="4" type="ORF">H4317_02600</name>
</gene>
<dbReference type="InterPro" id="IPR018253">
    <property type="entry name" value="DnaJ_domain_CS"/>
</dbReference>
<evidence type="ECO:0000313" key="5">
    <source>
        <dbReference type="Proteomes" id="UP000515489"/>
    </source>
</evidence>
<dbReference type="SMART" id="SM00271">
    <property type="entry name" value="DnaJ"/>
    <property type="match status" value="1"/>
</dbReference>
<protein>
    <submittedName>
        <fullName evidence="4">J domain-containing protein</fullName>
    </submittedName>
</protein>
<keyword evidence="2" id="KW-0812">Transmembrane</keyword>
<dbReference type="Gene3D" id="1.10.287.110">
    <property type="entry name" value="DnaJ domain"/>
    <property type="match status" value="1"/>
</dbReference>
<evidence type="ECO:0000259" key="3">
    <source>
        <dbReference type="PROSITE" id="PS50076"/>
    </source>
</evidence>
<keyword evidence="2" id="KW-0472">Membrane</keyword>
<feature type="transmembrane region" description="Helical" evidence="2">
    <location>
        <begin position="251"/>
        <end position="269"/>
    </location>
</feature>
<organism evidence="4 5">
    <name type="scientific">Hymenobacter sediminicola</name>
    <dbReference type="NCBI Taxonomy" id="2761579"/>
    <lineage>
        <taxon>Bacteria</taxon>
        <taxon>Pseudomonadati</taxon>
        <taxon>Bacteroidota</taxon>
        <taxon>Cytophagia</taxon>
        <taxon>Cytophagales</taxon>
        <taxon>Hymenobacteraceae</taxon>
        <taxon>Hymenobacter</taxon>
    </lineage>
</organism>
<dbReference type="KEGG" id="hsk:H4317_02600"/>
<dbReference type="Proteomes" id="UP000515489">
    <property type="component" value="Chromosome"/>
</dbReference>